<comment type="caution">
    <text evidence="2">The sequence shown here is derived from an EMBL/GenBank/DDBJ whole genome shotgun (WGS) entry which is preliminary data.</text>
</comment>
<feature type="transmembrane region" description="Helical" evidence="1">
    <location>
        <begin position="21"/>
        <end position="45"/>
    </location>
</feature>
<feature type="transmembrane region" description="Helical" evidence="1">
    <location>
        <begin position="90"/>
        <end position="110"/>
    </location>
</feature>
<reference evidence="2 3" key="1">
    <citation type="submission" date="2019-10" db="EMBL/GenBank/DDBJ databases">
        <title>Georgenia wutianyii sp. nov. and Georgenia yuyongxinii sp. nov. isolated from plateau pika (Ochotona curzoniae) in the Qinghai-Tibet plateau of China.</title>
        <authorList>
            <person name="Tian Z."/>
        </authorList>
    </citation>
    <scope>NUCLEOTIDE SEQUENCE [LARGE SCALE GENOMIC DNA]</scope>
    <source>
        <strain evidence="2 3">DSM 21501</strain>
    </source>
</reference>
<dbReference type="AlphaFoldDB" id="A0A7J5UUN9"/>
<keyword evidence="1" id="KW-0812">Transmembrane</keyword>
<keyword evidence="1" id="KW-1133">Transmembrane helix</keyword>
<feature type="transmembrane region" description="Helical" evidence="1">
    <location>
        <begin position="65"/>
        <end position="83"/>
    </location>
</feature>
<dbReference type="RefSeq" id="WP_152201961.1">
    <property type="nucleotide sequence ID" value="NZ_VUKF01000009.1"/>
</dbReference>
<evidence type="ECO:0000313" key="2">
    <source>
        <dbReference type="EMBL" id="KAE8766009.1"/>
    </source>
</evidence>
<organism evidence="2 3">
    <name type="scientific">Georgenia thermotolerans</name>
    <dbReference type="NCBI Taxonomy" id="527326"/>
    <lineage>
        <taxon>Bacteria</taxon>
        <taxon>Bacillati</taxon>
        <taxon>Actinomycetota</taxon>
        <taxon>Actinomycetes</taxon>
        <taxon>Micrococcales</taxon>
        <taxon>Bogoriellaceae</taxon>
        <taxon>Georgenia</taxon>
    </lineage>
</organism>
<proteinExistence type="predicted"/>
<evidence type="ECO:0000313" key="3">
    <source>
        <dbReference type="Proteomes" id="UP000451860"/>
    </source>
</evidence>
<keyword evidence="3" id="KW-1185">Reference proteome</keyword>
<dbReference type="Proteomes" id="UP000451860">
    <property type="component" value="Unassembled WGS sequence"/>
</dbReference>
<protein>
    <submittedName>
        <fullName evidence="2">Uncharacterized protein</fullName>
    </submittedName>
</protein>
<accession>A0A7J5UUN9</accession>
<feature type="transmembrane region" description="Helical" evidence="1">
    <location>
        <begin position="135"/>
        <end position="155"/>
    </location>
</feature>
<evidence type="ECO:0000256" key="1">
    <source>
        <dbReference type="SAM" id="Phobius"/>
    </source>
</evidence>
<dbReference type="EMBL" id="WHJE01000002">
    <property type="protein sequence ID" value="KAE8766009.1"/>
    <property type="molecule type" value="Genomic_DNA"/>
</dbReference>
<keyword evidence="1" id="KW-0472">Membrane</keyword>
<gene>
    <name evidence="2" type="ORF">GB883_00950</name>
</gene>
<sequence>MPSSAVPSAGGPERTGAPSPAAWPLTVVTVMLGACLLVLDGYVALINAAPLFGERPERDALIESGMGLVTAAAPIGALCALAWRAGSRWGLLFLVIPTGLLVAGGMQRLLSPGGPGDPDRDRTVRPGDVVGELTLLNWGVTALAMTVLLLAWLAARRRRHTQASAGTEPPLQA</sequence>
<name>A0A7J5UUN9_9MICO</name>